<keyword evidence="4" id="KW-1134">Transmembrane beta strand</keyword>
<keyword evidence="18" id="KW-1185">Reference proteome</keyword>
<comment type="subcellular location">
    <subcellularLocation>
        <location evidence="1">Cell outer membrane</location>
        <topology evidence="1">Multi-pass membrane protein</topology>
    </subcellularLocation>
</comment>
<evidence type="ECO:0000256" key="11">
    <source>
        <dbReference type="ARBA" id="ARBA00023136"/>
    </source>
</evidence>
<accession>A0A158AF78</accession>
<gene>
    <name evidence="17" type="ORF">AWB79_02311</name>
</gene>
<comment type="similarity">
    <text evidence="2">Belongs to the BexD/CtrA/VexA family.</text>
</comment>
<evidence type="ECO:0000256" key="5">
    <source>
        <dbReference type="ARBA" id="ARBA00022597"/>
    </source>
</evidence>
<name>A0A158AF78_9BURK</name>
<dbReference type="AlphaFoldDB" id="A0A158AF78"/>
<evidence type="ECO:0000256" key="2">
    <source>
        <dbReference type="ARBA" id="ARBA00009450"/>
    </source>
</evidence>
<feature type="domain" description="SLBB" evidence="16">
    <location>
        <begin position="185"/>
        <end position="244"/>
    </location>
</feature>
<protein>
    <submittedName>
        <fullName evidence="17">Polysaccharide export protein</fullName>
    </submittedName>
</protein>
<sequence>MLSMYKSQKFVDSGVKSLRFACGATLLLGLLSLGGCGVLSAAGPQISSVTSSTNAQNPDFPYQLIDLSPGNIAPFMRPSESALVNHVAPPREPDVRLMPGDVLRVLISDDSGADKTVFAPLAQGGTVFGQVRVDAEGRISLPYMGMKNVRGATLVEAENTIRRGVQGRASEPQVHVELVSDLSRSVLVAGAVKSPGRFSASQGPLTILDAINQAGGPVLEPYLSNVVLRTGRTVQTYNYQDLLSGGNINVPPNSEIVLERARKRFVAMGAVGQPGLRDFPSSSPSLLEVLGSVGWLNERTANPGGVFVFRLADGHDGSKPVAQVFRLNMHEPVSMFLAKRFLIQPDDTVYVTNAPVYEMQKIIAPIVQILLLGTYANSY</sequence>
<evidence type="ECO:0000256" key="9">
    <source>
        <dbReference type="ARBA" id="ARBA00023065"/>
    </source>
</evidence>
<dbReference type="RefSeq" id="WP_232470880.1">
    <property type="nucleotide sequence ID" value="NZ_FCOA02000005.1"/>
</dbReference>
<dbReference type="InterPro" id="IPR003715">
    <property type="entry name" value="Poly_export_N"/>
</dbReference>
<dbReference type="GO" id="GO:0015159">
    <property type="term" value="F:polysaccharide transmembrane transporter activity"/>
    <property type="evidence" value="ECO:0007669"/>
    <property type="project" value="InterPro"/>
</dbReference>
<dbReference type="Pfam" id="PF02563">
    <property type="entry name" value="Poly_export"/>
    <property type="match status" value="1"/>
</dbReference>
<evidence type="ECO:0000256" key="14">
    <source>
        <dbReference type="ARBA" id="ARBA00023288"/>
    </source>
</evidence>
<dbReference type="Proteomes" id="UP000054851">
    <property type="component" value="Unassembled WGS sequence"/>
</dbReference>
<dbReference type="Gene3D" id="3.10.560.10">
    <property type="entry name" value="Outer membrane lipoprotein wza domain like"/>
    <property type="match status" value="2"/>
</dbReference>
<keyword evidence="14" id="KW-0449">Lipoprotein</keyword>
<evidence type="ECO:0000313" key="18">
    <source>
        <dbReference type="Proteomes" id="UP000054851"/>
    </source>
</evidence>
<evidence type="ECO:0000313" key="17">
    <source>
        <dbReference type="EMBL" id="SAK56512.1"/>
    </source>
</evidence>
<keyword evidence="10" id="KW-0626">Porin</keyword>
<evidence type="ECO:0000256" key="4">
    <source>
        <dbReference type="ARBA" id="ARBA00022452"/>
    </source>
</evidence>
<evidence type="ECO:0000256" key="10">
    <source>
        <dbReference type="ARBA" id="ARBA00023114"/>
    </source>
</evidence>
<keyword evidence="9" id="KW-0406">Ion transport</keyword>
<dbReference type="STRING" id="1777140.AWB79_02311"/>
<feature type="domain" description="Polysaccharide export protein N-terminal" evidence="15">
    <location>
        <begin position="90"/>
        <end position="178"/>
    </location>
</feature>
<keyword evidence="5" id="KW-0762">Sugar transport</keyword>
<evidence type="ECO:0000259" key="15">
    <source>
        <dbReference type="Pfam" id="PF02563"/>
    </source>
</evidence>
<dbReference type="GO" id="GO:0046930">
    <property type="term" value="C:pore complex"/>
    <property type="evidence" value="ECO:0007669"/>
    <property type="project" value="UniProtKB-KW"/>
</dbReference>
<dbReference type="GO" id="GO:0009279">
    <property type="term" value="C:cell outer membrane"/>
    <property type="evidence" value="ECO:0007669"/>
    <property type="project" value="UniProtKB-SubCell"/>
</dbReference>
<dbReference type="InterPro" id="IPR054765">
    <property type="entry name" value="SLBB_dom"/>
</dbReference>
<evidence type="ECO:0000256" key="3">
    <source>
        <dbReference type="ARBA" id="ARBA00022448"/>
    </source>
</evidence>
<evidence type="ECO:0000256" key="13">
    <source>
        <dbReference type="ARBA" id="ARBA00023237"/>
    </source>
</evidence>
<reference evidence="17" key="1">
    <citation type="submission" date="2016-01" db="EMBL/GenBank/DDBJ databases">
        <authorList>
            <person name="Peeters C."/>
        </authorList>
    </citation>
    <scope>NUCLEOTIDE SEQUENCE</scope>
    <source>
        <strain evidence="17">LMG 29322</strain>
    </source>
</reference>
<proteinExistence type="inferred from homology"/>
<keyword evidence="13" id="KW-0998">Cell outer membrane</keyword>
<keyword evidence="6" id="KW-0812">Transmembrane</keyword>
<dbReference type="PANTHER" id="PTHR33619:SF3">
    <property type="entry name" value="POLYSACCHARIDE EXPORT PROTEIN GFCE-RELATED"/>
    <property type="match status" value="1"/>
</dbReference>
<keyword evidence="11" id="KW-0472">Membrane</keyword>
<evidence type="ECO:0000256" key="6">
    <source>
        <dbReference type="ARBA" id="ARBA00022692"/>
    </source>
</evidence>
<feature type="domain" description="SLBB" evidence="16">
    <location>
        <begin position="263"/>
        <end position="351"/>
    </location>
</feature>
<dbReference type="Gene3D" id="3.30.1950.10">
    <property type="entry name" value="wza like domain"/>
    <property type="match status" value="1"/>
</dbReference>
<evidence type="ECO:0000256" key="8">
    <source>
        <dbReference type="ARBA" id="ARBA00023047"/>
    </source>
</evidence>
<keyword evidence="3" id="KW-0813">Transport</keyword>
<evidence type="ECO:0000259" key="16">
    <source>
        <dbReference type="Pfam" id="PF22461"/>
    </source>
</evidence>
<keyword evidence="12" id="KW-0564">Palmitate</keyword>
<dbReference type="Pfam" id="PF22461">
    <property type="entry name" value="SLBB_2"/>
    <property type="match status" value="2"/>
</dbReference>
<dbReference type="EMBL" id="FCOA02000005">
    <property type="protein sequence ID" value="SAK56512.1"/>
    <property type="molecule type" value="Genomic_DNA"/>
</dbReference>
<dbReference type="GO" id="GO:0006811">
    <property type="term" value="P:monoatomic ion transport"/>
    <property type="evidence" value="ECO:0007669"/>
    <property type="project" value="UniProtKB-KW"/>
</dbReference>
<keyword evidence="8" id="KW-0625">Polysaccharide transport</keyword>
<organism evidence="17 18">
    <name type="scientific">Caballeronia hypogeia</name>
    <dbReference type="NCBI Taxonomy" id="1777140"/>
    <lineage>
        <taxon>Bacteria</taxon>
        <taxon>Pseudomonadati</taxon>
        <taxon>Pseudomonadota</taxon>
        <taxon>Betaproteobacteria</taxon>
        <taxon>Burkholderiales</taxon>
        <taxon>Burkholderiaceae</taxon>
        <taxon>Caballeronia</taxon>
    </lineage>
</organism>
<comment type="caution">
    <text evidence="17">The sequence shown here is derived from an EMBL/GenBank/DDBJ whole genome shotgun (WGS) entry which is preliminary data.</text>
</comment>
<evidence type="ECO:0000256" key="1">
    <source>
        <dbReference type="ARBA" id="ARBA00004571"/>
    </source>
</evidence>
<dbReference type="PANTHER" id="PTHR33619">
    <property type="entry name" value="POLYSACCHARIDE EXPORT PROTEIN GFCE-RELATED"/>
    <property type="match status" value="1"/>
</dbReference>
<dbReference type="InterPro" id="IPR049712">
    <property type="entry name" value="Poly_export"/>
</dbReference>
<evidence type="ECO:0000256" key="7">
    <source>
        <dbReference type="ARBA" id="ARBA00022729"/>
    </source>
</evidence>
<dbReference type="GO" id="GO:0015288">
    <property type="term" value="F:porin activity"/>
    <property type="evidence" value="ECO:0007669"/>
    <property type="project" value="UniProtKB-KW"/>
</dbReference>
<keyword evidence="7" id="KW-0732">Signal</keyword>
<evidence type="ECO:0000256" key="12">
    <source>
        <dbReference type="ARBA" id="ARBA00023139"/>
    </source>
</evidence>